<keyword evidence="2" id="KW-1003">Cell membrane</keyword>
<keyword evidence="7 12" id="KW-1133">Transmembrane helix</keyword>
<dbReference type="SUPFAM" id="SSF47170">
    <property type="entry name" value="Aspartate receptor, ligand-binding domain"/>
    <property type="match status" value="1"/>
</dbReference>
<dbReference type="RefSeq" id="WP_090227244.1">
    <property type="nucleotide sequence ID" value="NZ_FNNU01000002.1"/>
</dbReference>
<keyword evidence="8 12" id="KW-0472">Membrane</keyword>
<evidence type="ECO:0000259" key="15">
    <source>
        <dbReference type="PROSITE" id="PS50885"/>
    </source>
</evidence>
<evidence type="ECO:0000256" key="9">
    <source>
        <dbReference type="ARBA" id="ARBA00023224"/>
    </source>
</evidence>
<dbReference type="OrthoDB" id="9781845at2"/>
<evidence type="ECO:0000256" key="12">
    <source>
        <dbReference type="SAM" id="Phobius"/>
    </source>
</evidence>
<dbReference type="SUPFAM" id="SSF58104">
    <property type="entry name" value="Methyl-accepting chemotaxis protein (MCP) signaling domain"/>
    <property type="match status" value="1"/>
</dbReference>
<dbReference type="EMBL" id="FNNU01000002">
    <property type="protein sequence ID" value="SDW95556.1"/>
    <property type="molecule type" value="Genomic_DNA"/>
</dbReference>
<keyword evidence="5" id="KW-0997">Cell inner membrane</keyword>
<feature type="domain" description="HAMP" evidence="15">
    <location>
        <begin position="213"/>
        <end position="265"/>
    </location>
</feature>
<evidence type="ECO:0000313" key="16">
    <source>
        <dbReference type="EMBL" id="SDW95556.1"/>
    </source>
</evidence>
<evidence type="ECO:0000259" key="14">
    <source>
        <dbReference type="PROSITE" id="PS50111"/>
    </source>
</evidence>
<keyword evidence="13" id="KW-0732">Signal</keyword>
<dbReference type="GO" id="GO:0006935">
    <property type="term" value="P:chemotaxis"/>
    <property type="evidence" value="ECO:0007669"/>
    <property type="project" value="UniProtKB-KW"/>
</dbReference>
<dbReference type="GO" id="GO:0004888">
    <property type="term" value="F:transmembrane signaling receptor activity"/>
    <property type="evidence" value="ECO:0007669"/>
    <property type="project" value="InterPro"/>
</dbReference>
<sequence length="542" mass="58878">MLNNLKVRTGMLLVLAALLTALLVSTATAWNDARNSSRQIQELEDVGIRQLGLIDATYVDFLRTRLAMASAFLEMQAGETDRAKQSLELTKSLSAKAREAFGQFIDMEKSPKGEQLARAIEQSFGTYSAALDEQLEALNGGSATRYVEVNLKARAANGAFDKAISTFSEHVGTRTADIMQTASGRYEVARIQAVVLIGLGLLLAIGCWLFIARQILQPLREASRHFEHIAAGDLTIHIATGSSNEIGVLFRSLQHMQHSQRETIVQITSSANQLASAAEELSAVTEESNRGLHQQHQELEQAATAVNQMTTAVEEVARNAVSTSEATNASNQLARHSRDQVQCTIDEINGMSQDVQATSRLIRELSEQTRHIGKVLEVIRAISEQTNLLALNAAIEAARAGEAGRGFAVVADEVRGLAHRTQQSTREIEEMIGGIQANTDTAVNSMEQNSKRAHSTLHNTQATSRTLEEIFAAVNQITERNLVIASAAEQQAQVAREVDRNLVNIRDLSTQASAGANQTAAASHELSRLAVELNGMVLHFKT</sequence>
<dbReference type="PANTHER" id="PTHR32089">
    <property type="entry name" value="METHYL-ACCEPTING CHEMOTAXIS PROTEIN MCPB"/>
    <property type="match status" value="1"/>
</dbReference>
<dbReference type="Gene3D" id="1.20.120.30">
    <property type="entry name" value="Aspartate receptor, ligand-binding domain"/>
    <property type="match status" value="1"/>
</dbReference>
<evidence type="ECO:0000256" key="5">
    <source>
        <dbReference type="ARBA" id="ARBA00022519"/>
    </source>
</evidence>
<accession>A0A1H2XRW7</accession>
<dbReference type="STRING" id="1007099.SAMN05216287_2002"/>
<dbReference type="CDD" id="cd06225">
    <property type="entry name" value="HAMP"/>
    <property type="match status" value="1"/>
</dbReference>
<feature type="chain" id="PRO_5017479742" evidence="13">
    <location>
        <begin position="30"/>
        <end position="542"/>
    </location>
</feature>
<evidence type="ECO:0000256" key="8">
    <source>
        <dbReference type="ARBA" id="ARBA00023136"/>
    </source>
</evidence>
<dbReference type="Gene3D" id="1.10.287.950">
    <property type="entry name" value="Methyl-accepting chemotaxis protein"/>
    <property type="match status" value="1"/>
</dbReference>
<keyword evidence="9 11" id="KW-0807">Transducer</keyword>
<dbReference type="SMART" id="SM00283">
    <property type="entry name" value="MA"/>
    <property type="match status" value="1"/>
</dbReference>
<dbReference type="SMART" id="SM00304">
    <property type="entry name" value="HAMP"/>
    <property type="match status" value="2"/>
</dbReference>
<dbReference type="Pfam" id="PF00672">
    <property type="entry name" value="HAMP"/>
    <property type="match status" value="1"/>
</dbReference>
<comment type="similarity">
    <text evidence="10">Belongs to the methyl-accepting chemotaxis (MCP) protein family.</text>
</comment>
<evidence type="ECO:0000256" key="4">
    <source>
        <dbReference type="ARBA" id="ARBA00022500"/>
    </source>
</evidence>
<evidence type="ECO:0000256" key="2">
    <source>
        <dbReference type="ARBA" id="ARBA00022475"/>
    </source>
</evidence>
<dbReference type="Pfam" id="PF00015">
    <property type="entry name" value="MCPsignal"/>
    <property type="match status" value="1"/>
</dbReference>
<dbReference type="FunFam" id="1.10.287.950:FF:000001">
    <property type="entry name" value="Methyl-accepting chemotaxis sensory transducer"/>
    <property type="match status" value="1"/>
</dbReference>
<keyword evidence="6 12" id="KW-0812">Transmembrane</keyword>
<proteinExistence type="inferred from homology"/>
<feature type="transmembrane region" description="Helical" evidence="12">
    <location>
        <begin position="191"/>
        <end position="211"/>
    </location>
</feature>
<keyword evidence="4" id="KW-0145">Chemotaxis</keyword>
<evidence type="ECO:0000256" key="10">
    <source>
        <dbReference type="ARBA" id="ARBA00029447"/>
    </source>
</evidence>
<evidence type="ECO:0000256" key="6">
    <source>
        <dbReference type="ARBA" id="ARBA00022692"/>
    </source>
</evidence>
<comment type="subcellular location">
    <subcellularLocation>
        <location evidence="1">Cell inner membrane</location>
        <topology evidence="1">Multi-pass membrane protein</topology>
    </subcellularLocation>
</comment>
<evidence type="ECO:0000256" key="13">
    <source>
        <dbReference type="SAM" id="SignalP"/>
    </source>
</evidence>
<keyword evidence="17" id="KW-1185">Reference proteome</keyword>
<dbReference type="Pfam" id="PF02203">
    <property type="entry name" value="TarH"/>
    <property type="match status" value="1"/>
</dbReference>
<dbReference type="AlphaFoldDB" id="A0A1H2XRW7"/>
<keyword evidence="3" id="KW-0488">Methylation</keyword>
<evidence type="ECO:0000256" key="11">
    <source>
        <dbReference type="PROSITE-ProRule" id="PRU00284"/>
    </source>
</evidence>
<dbReference type="PRINTS" id="PR00260">
    <property type="entry name" value="CHEMTRNSDUCR"/>
</dbReference>
<dbReference type="PROSITE" id="PS50111">
    <property type="entry name" value="CHEMOTAXIS_TRANSDUC_2"/>
    <property type="match status" value="1"/>
</dbReference>
<dbReference type="InterPro" id="IPR035440">
    <property type="entry name" value="4HB_MCP_dom_sf"/>
</dbReference>
<reference evidence="17" key="1">
    <citation type="submission" date="2016-10" db="EMBL/GenBank/DDBJ databases">
        <authorList>
            <person name="Varghese N."/>
            <person name="Submissions S."/>
        </authorList>
    </citation>
    <scope>NUCLEOTIDE SEQUENCE [LARGE SCALE GENOMIC DNA]</scope>
    <source>
        <strain evidence="17">NRRL B-59562</strain>
    </source>
</reference>
<feature type="domain" description="Methyl-accepting transducer" evidence="14">
    <location>
        <begin position="270"/>
        <end position="506"/>
    </location>
</feature>
<name>A0A1H2XRW7_9PSED</name>
<evidence type="ECO:0000256" key="3">
    <source>
        <dbReference type="ARBA" id="ARBA00022481"/>
    </source>
</evidence>
<feature type="signal peptide" evidence="13">
    <location>
        <begin position="1"/>
        <end position="29"/>
    </location>
</feature>
<dbReference type="GO" id="GO:0005886">
    <property type="term" value="C:plasma membrane"/>
    <property type="evidence" value="ECO:0007669"/>
    <property type="project" value="UniProtKB-SubCell"/>
</dbReference>
<gene>
    <name evidence="16" type="ORF">SAMN05216287_2002</name>
</gene>
<dbReference type="PANTHER" id="PTHR32089:SF120">
    <property type="entry name" value="METHYL-ACCEPTING CHEMOTAXIS PROTEIN TLPQ"/>
    <property type="match status" value="1"/>
</dbReference>
<dbReference type="InterPro" id="IPR004090">
    <property type="entry name" value="Chemotax_Me-accpt_rcpt"/>
</dbReference>
<dbReference type="InterPro" id="IPR003660">
    <property type="entry name" value="HAMP_dom"/>
</dbReference>
<dbReference type="InterPro" id="IPR003122">
    <property type="entry name" value="Tar_rcpt_lig-bd"/>
</dbReference>
<dbReference type="Proteomes" id="UP000243778">
    <property type="component" value="Unassembled WGS sequence"/>
</dbReference>
<dbReference type="GO" id="GO:0007165">
    <property type="term" value="P:signal transduction"/>
    <property type="evidence" value="ECO:0007669"/>
    <property type="project" value="UniProtKB-KW"/>
</dbReference>
<protein>
    <submittedName>
        <fullName evidence="16">Methyl-accepting chemotaxis sensory transducer with TarH sensor</fullName>
    </submittedName>
</protein>
<dbReference type="PROSITE" id="PS50885">
    <property type="entry name" value="HAMP"/>
    <property type="match status" value="1"/>
</dbReference>
<dbReference type="InterPro" id="IPR004089">
    <property type="entry name" value="MCPsignal_dom"/>
</dbReference>
<dbReference type="CDD" id="cd11386">
    <property type="entry name" value="MCP_signal"/>
    <property type="match status" value="1"/>
</dbReference>
<evidence type="ECO:0000256" key="1">
    <source>
        <dbReference type="ARBA" id="ARBA00004429"/>
    </source>
</evidence>
<evidence type="ECO:0000256" key="7">
    <source>
        <dbReference type="ARBA" id="ARBA00022989"/>
    </source>
</evidence>
<organism evidence="16 17">
    <name type="scientific">Pseudomonas kuykendallii</name>
    <dbReference type="NCBI Taxonomy" id="1007099"/>
    <lineage>
        <taxon>Bacteria</taxon>
        <taxon>Pseudomonadati</taxon>
        <taxon>Pseudomonadota</taxon>
        <taxon>Gammaproteobacteria</taxon>
        <taxon>Pseudomonadales</taxon>
        <taxon>Pseudomonadaceae</taxon>
        <taxon>Pseudomonas</taxon>
    </lineage>
</organism>
<evidence type="ECO:0000313" key="17">
    <source>
        <dbReference type="Proteomes" id="UP000243778"/>
    </source>
</evidence>